<evidence type="ECO:0000256" key="3">
    <source>
        <dbReference type="ARBA" id="ARBA00023125"/>
    </source>
</evidence>
<dbReference type="Pfam" id="PF00216">
    <property type="entry name" value="Bac_DNA_binding"/>
    <property type="match status" value="1"/>
</dbReference>
<dbReference type="PANTHER" id="PTHR33175">
    <property type="entry name" value="DNA-BINDING PROTEIN HU"/>
    <property type="match status" value="1"/>
</dbReference>
<evidence type="ECO:0000256" key="4">
    <source>
        <dbReference type="RuleBase" id="RU003939"/>
    </source>
</evidence>
<dbReference type="Proteomes" id="UP000430564">
    <property type="component" value="Unassembled WGS sequence"/>
</dbReference>
<evidence type="ECO:0000313" key="5">
    <source>
        <dbReference type="EMBL" id="KAB7653429.1"/>
    </source>
</evidence>
<dbReference type="OrthoDB" id="9799835at2"/>
<name>A0A6I1ELH1_9BURK</name>
<protein>
    <submittedName>
        <fullName evidence="5">HU family DNA-binding protein</fullName>
    </submittedName>
</protein>
<comment type="similarity">
    <text evidence="1 4">Belongs to the bacterial histone-like protein family.</text>
</comment>
<reference evidence="5 6" key="1">
    <citation type="submission" date="2019-10" db="EMBL/GenBank/DDBJ databases">
        <title>Genome diversity of Sutterella seckii.</title>
        <authorList>
            <person name="Chaplin A.V."/>
            <person name="Sokolova S.R."/>
            <person name="Mosin K.A."/>
            <person name="Ivanova E.L."/>
            <person name="Kochetkova T.O."/>
            <person name="Goltsov A.Y."/>
            <person name="Trofimov D.Y."/>
            <person name="Efimov B.A."/>
        </authorList>
    </citation>
    <scope>NUCLEOTIDE SEQUENCE [LARGE SCALE GENOMIC DNA]</scope>
    <source>
        <strain evidence="5 6">ASD393</strain>
    </source>
</reference>
<dbReference type="CDD" id="cd13831">
    <property type="entry name" value="HU"/>
    <property type="match status" value="1"/>
</dbReference>
<dbReference type="SMART" id="SM00411">
    <property type="entry name" value="BHL"/>
    <property type="match status" value="1"/>
</dbReference>
<keyword evidence="2" id="KW-0226">DNA condensation</keyword>
<dbReference type="AlphaFoldDB" id="A0A6I1ELH1"/>
<evidence type="ECO:0000313" key="6">
    <source>
        <dbReference type="Proteomes" id="UP000430564"/>
    </source>
</evidence>
<dbReference type="InterPro" id="IPR000119">
    <property type="entry name" value="Hist_DNA-bd"/>
</dbReference>
<dbReference type="GO" id="GO:0003677">
    <property type="term" value="F:DNA binding"/>
    <property type="evidence" value="ECO:0007669"/>
    <property type="project" value="UniProtKB-KW"/>
</dbReference>
<dbReference type="GO" id="GO:0030527">
    <property type="term" value="F:structural constituent of chromatin"/>
    <property type="evidence" value="ECO:0007669"/>
    <property type="project" value="InterPro"/>
</dbReference>
<dbReference type="SUPFAM" id="SSF47729">
    <property type="entry name" value="IHF-like DNA-binding proteins"/>
    <property type="match status" value="1"/>
</dbReference>
<dbReference type="PANTHER" id="PTHR33175:SF3">
    <property type="entry name" value="DNA-BINDING PROTEIN HU-BETA"/>
    <property type="match status" value="1"/>
</dbReference>
<dbReference type="PRINTS" id="PR01727">
    <property type="entry name" value="DNABINDINGHU"/>
</dbReference>
<dbReference type="InterPro" id="IPR010992">
    <property type="entry name" value="IHF-like_DNA-bd_dom_sf"/>
</dbReference>
<gene>
    <name evidence="5" type="ORF">GBM95_10895</name>
</gene>
<accession>A0A6I1ELH1</accession>
<comment type="caution">
    <text evidence="5">The sequence shown here is derived from an EMBL/GenBank/DDBJ whole genome shotgun (WGS) entry which is preliminary data.</text>
</comment>
<dbReference type="GO" id="GO:0030261">
    <property type="term" value="P:chromosome condensation"/>
    <property type="evidence" value="ECO:0007669"/>
    <property type="project" value="UniProtKB-KW"/>
</dbReference>
<keyword evidence="3 5" id="KW-0238">DNA-binding</keyword>
<dbReference type="Gene3D" id="4.10.520.10">
    <property type="entry name" value="IHF-like DNA-binding proteins"/>
    <property type="match status" value="1"/>
</dbReference>
<sequence length="91" mass="9610">MNKTELTVAIAEKTELPKAKVADVLNAFFDTVAEQLGKGEAVQIIGFGNFEVAEYASRTGRNPQTGATLTIPAGKRPKFTAGSSLKKAVAK</sequence>
<evidence type="ECO:0000256" key="1">
    <source>
        <dbReference type="ARBA" id="ARBA00010529"/>
    </source>
</evidence>
<evidence type="ECO:0000256" key="2">
    <source>
        <dbReference type="ARBA" id="ARBA00023067"/>
    </source>
</evidence>
<dbReference type="EMBL" id="WEHX01000124">
    <property type="protein sequence ID" value="KAB7653429.1"/>
    <property type="molecule type" value="Genomic_DNA"/>
</dbReference>
<organism evidence="5 6">
    <name type="scientific">Sutterella seckii</name>
    <dbReference type="NCBI Taxonomy" id="1944635"/>
    <lineage>
        <taxon>Bacteria</taxon>
        <taxon>Pseudomonadati</taxon>
        <taxon>Pseudomonadota</taxon>
        <taxon>Betaproteobacteria</taxon>
        <taxon>Burkholderiales</taxon>
        <taxon>Sutterellaceae</taxon>
        <taxon>Sutterella</taxon>
    </lineage>
</organism>
<proteinExistence type="inferred from homology"/>